<dbReference type="RefSeq" id="WP_263659213.1">
    <property type="nucleotide sequence ID" value="NZ_JAPZJE010000003.1"/>
</dbReference>
<organism evidence="2 3">
    <name type="scientific">Campylobacter lari</name>
    <dbReference type="NCBI Taxonomy" id="201"/>
    <lineage>
        <taxon>Bacteria</taxon>
        <taxon>Pseudomonadati</taxon>
        <taxon>Campylobacterota</taxon>
        <taxon>Epsilonproteobacteria</taxon>
        <taxon>Campylobacterales</taxon>
        <taxon>Campylobacteraceae</taxon>
        <taxon>Campylobacter</taxon>
    </lineage>
</organism>
<sequence length="36" mass="4020">MTFLDIVQLIFISIVVIIGLGGIIYVLKNEGKNNDR</sequence>
<gene>
    <name evidence="2" type="primary">bcsF</name>
    <name evidence="2" type="ORF">A0Y59_05065</name>
</gene>
<accession>A0A7U8AQ57</accession>
<evidence type="ECO:0000256" key="1">
    <source>
        <dbReference type="SAM" id="Phobius"/>
    </source>
</evidence>
<dbReference type="Proteomes" id="UP000533324">
    <property type="component" value="Unassembled WGS sequence"/>
</dbReference>
<evidence type="ECO:0000313" key="2">
    <source>
        <dbReference type="EMBL" id="EAJ1254559.1"/>
    </source>
</evidence>
<comment type="caution">
    <text evidence="2">The sequence shown here is derived from an EMBL/GenBank/DDBJ whole genome shotgun (WGS) entry which is preliminary data.</text>
</comment>
<name>A0A7U8AQ57_CAMLA</name>
<protein>
    <submittedName>
        <fullName evidence="2">Cellulose biosynthesis protein BcsF</fullName>
    </submittedName>
</protein>
<dbReference type="AlphaFoldDB" id="A0A7U8AQ57"/>
<evidence type="ECO:0000313" key="3">
    <source>
        <dbReference type="Proteomes" id="UP000533324"/>
    </source>
</evidence>
<proteinExistence type="predicted"/>
<keyword evidence="1" id="KW-0472">Membrane</keyword>
<dbReference type="EMBL" id="AABVCV010000008">
    <property type="protein sequence ID" value="EAJ1254559.1"/>
    <property type="molecule type" value="Genomic_DNA"/>
</dbReference>
<keyword evidence="1" id="KW-1133">Transmembrane helix</keyword>
<reference evidence="2 3" key="1">
    <citation type="submission" date="2018-05" db="EMBL/GenBank/DDBJ databases">
        <authorList>
            <consortium name="PulseNet: The National Subtyping Network for Foodborne Disease Surveillance"/>
            <person name="Tarr C.L."/>
            <person name="Trees E."/>
            <person name="Katz L.S."/>
            <person name="Carleton-Romer H.A."/>
            <person name="Stroika S."/>
            <person name="Kucerova Z."/>
            <person name="Roache K.F."/>
            <person name="Sabol A.L."/>
            <person name="Besser J."/>
            <person name="Gerner-Smidt P."/>
        </authorList>
    </citation>
    <scope>NUCLEOTIDE SEQUENCE [LARGE SCALE GENOMIC DNA]</scope>
    <source>
        <strain evidence="2 3">1988D-2602</strain>
    </source>
</reference>
<feature type="transmembrane region" description="Helical" evidence="1">
    <location>
        <begin position="6"/>
        <end position="27"/>
    </location>
</feature>
<keyword evidence="1" id="KW-0812">Transmembrane</keyword>